<comment type="subcellular location">
    <subcellularLocation>
        <location evidence="1">Cell projection</location>
        <location evidence="1">Cilium</location>
    </subcellularLocation>
    <subcellularLocation>
        <location evidence="2">Cytoplasm</location>
    </subcellularLocation>
</comment>
<dbReference type="Gene3D" id="1.20.1520.10">
    <property type="entry name" value="ADP-ribosylation factor-like 2-binding protein, domain"/>
    <property type="match status" value="1"/>
</dbReference>
<reference evidence="13" key="1">
    <citation type="journal article" date="2023" name="Commun. Biol.">
        <title>Genome analysis of Parmales, the sister group of diatoms, reveals the evolutionary specialization of diatoms from phago-mixotrophs to photoautotrophs.</title>
        <authorList>
            <person name="Ban H."/>
            <person name="Sato S."/>
            <person name="Yoshikawa S."/>
            <person name="Yamada K."/>
            <person name="Nakamura Y."/>
            <person name="Ichinomiya M."/>
            <person name="Sato N."/>
            <person name="Blanc-Mathieu R."/>
            <person name="Endo H."/>
            <person name="Kuwata A."/>
            <person name="Ogata H."/>
        </authorList>
    </citation>
    <scope>NUCLEOTIDE SEQUENCE [LARGE SCALE GENOMIC DNA]</scope>
</reference>
<keyword evidence="7" id="KW-0969">Cilium</keyword>
<evidence type="ECO:0000256" key="1">
    <source>
        <dbReference type="ARBA" id="ARBA00004138"/>
    </source>
</evidence>
<feature type="region of interest" description="Disordered" evidence="10">
    <location>
        <begin position="143"/>
        <end position="221"/>
    </location>
</feature>
<dbReference type="GO" id="GO:0005930">
    <property type="term" value="C:axoneme"/>
    <property type="evidence" value="ECO:0007669"/>
    <property type="project" value="TreeGrafter"/>
</dbReference>
<dbReference type="InterPro" id="IPR042541">
    <property type="entry name" value="BART_sf"/>
</dbReference>
<comment type="caution">
    <text evidence="12">The sequence shown here is derived from an EMBL/GenBank/DDBJ whole genome shotgun (WGS) entry which is preliminary data.</text>
</comment>
<dbReference type="InterPro" id="IPR023379">
    <property type="entry name" value="BART_dom"/>
</dbReference>
<evidence type="ECO:0000256" key="7">
    <source>
        <dbReference type="ARBA" id="ARBA00023069"/>
    </source>
</evidence>
<evidence type="ECO:0000256" key="10">
    <source>
        <dbReference type="SAM" id="MobiDB-lite"/>
    </source>
</evidence>
<feature type="compositionally biased region" description="Basic residues" evidence="10">
    <location>
        <begin position="146"/>
        <end position="155"/>
    </location>
</feature>
<feature type="compositionally biased region" description="Polar residues" evidence="10">
    <location>
        <begin position="193"/>
        <end position="202"/>
    </location>
</feature>
<dbReference type="PANTHER" id="PTHR21532:SF0">
    <property type="entry name" value="CILIA- AND FLAGELLA-ASSOCIATED PROTEIN 36"/>
    <property type="match status" value="1"/>
</dbReference>
<feature type="compositionally biased region" description="Acidic residues" evidence="10">
    <location>
        <begin position="158"/>
        <end position="174"/>
    </location>
</feature>
<name>A0A9W7BIA9_9STRA</name>
<evidence type="ECO:0000259" key="11">
    <source>
        <dbReference type="Pfam" id="PF11527"/>
    </source>
</evidence>
<evidence type="ECO:0000256" key="4">
    <source>
        <dbReference type="ARBA" id="ARBA00021815"/>
    </source>
</evidence>
<evidence type="ECO:0000256" key="2">
    <source>
        <dbReference type="ARBA" id="ARBA00004496"/>
    </source>
</evidence>
<evidence type="ECO:0000256" key="9">
    <source>
        <dbReference type="ARBA" id="ARBA00031593"/>
    </source>
</evidence>
<dbReference type="Pfam" id="PF11527">
    <property type="entry name" value="ARL2_Bind_BART"/>
    <property type="match status" value="1"/>
</dbReference>
<evidence type="ECO:0000256" key="6">
    <source>
        <dbReference type="ARBA" id="ARBA00023054"/>
    </source>
</evidence>
<dbReference type="PANTHER" id="PTHR21532">
    <property type="entry name" value="PHOSPHODIESTERASE HL"/>
    <property type="match status" value="1"/>
</dbReference>
<proteinExistence type="inferred from homology"/>
<dbReference type="EMBL" id="BLQM01000423">
    <property type="protein sequence ID" value="GMH89041.1"/>
    <property type="molecule type" value="Genomic_DNA"/>
</dbReference>
<comment type="similarity">
    <text evidence="3">Belongs to the CFAP36 family.</text>
</comment>
<keyword evidence="5" id="KW-0963">Cytoplasm</keyword>
<sequence>MTQNYEDMQYGDVIVESLVIFIANAEFQEEFERFFVDNCRAFEDDEEQRLEYTDIYNEFKQLFERRIDEFCAKESITPKELFDRCEASQATDVKARHYIDVMLSSTDYVQFVALMKVMRGLHGPRLDREDLNLEGEEEMARMLKEGKKKKKKKKSESKEEEEEEELDELNEDKEDAPPASEESKMLRRMSSEGGHSNYSNDSALEEGIDGLQIAESKDDRK</sequence>
<protein>
    <recommendedName>
        <fullName evidence="4">Cilia- and flagella-associated protein 36</fullName>
    </recommendedName>
    <alternativeName>
        <fullName evidence="9">Coiled-coil domain-containing protein 104</fullName>
    </alternativeName>
</protein>
<dbReference type="InterPro" id="IPR038888">
    <property type="entry name" value="CFAP36"/>
</dbReference>
<keyword evidence="8" id="KW-0966">Cell projection</keyword>
<evidence type="ECO:0000256" key="3">
    <source>
        <dbReference type="ARBA" id="ARBA00007460"/>
    </source>
</evidence>
<gene>
    <name evidence="12" type="ORF">TL16_g11336</name>
</gene>
<evidence type="ECO:0000256" key="8">
    <source>
        <dbReference type="ARBA" id="ARBA00023273"/>
    </source>
</evidence>
<organism evidence="12 13">
    <name type="scientific">Triparma laevis f. inornata</name>
    <dbReference type="NCBI Taxonomy" id="1714386"/>
    <lineage>
        <taxon>Eukaryota</taxon>
        <taxon>Sar</taxon>
        <taxon>Stramenopiles</taxon>
        <taxon>Ochrophyta</taxon>
        <taxon>Bolidophyceae</taxon>
        <taxon>Parmales</taxon>
        <taxon>Triparmaceae</taxon>
        <taxon>Triparma</taxon>
    </lineage>
</organism>
<dbReference type="GO" id="GO:0097546">
    <property type="term" value="C:ciliary base"/>
    <property type="evidence" value="ECO:0007669"/>
    <property type="project" value="TreeGrafter"/>
</dbReference>
<keyword evidence="6" id="KW-0175">Coiled coil</keyword>
<evidence type="ECO:0000313" key="13">
    <source>
        <dbReference type="Proteomes" id="UP001162640"/>
    </source>
</evidence>
<accession>A0A9W7BIA9</accession>
<evidence type="ECO:0000313" key="12">
    <source>
        <dbReference type="EMBL" id="GMH89041.1"/>
    </source>
</evidence>
<feature type="domain" description="BART" evidence="11">
    <location>
        <begin position="12"/>
        <end position="116"/>
    </location>
</feature>
<dbReference type="AlphaFoldDB" id="A0A9W7BIA9"/>
<dbReference type="Proteomes" id="UP001162640">
    <property type="component" value="Unassembled WGS sequence"/>
</dbReference>
<evidence type="ECO:0000256" key="5">
    <source>
        <dbReference type="ARBA" id="ARBA00022490"/>
    </source>
</evidence>